<protein>
    <recommendedName>
        <fullName evidence="4">Molybdenum cofactor sulfurase</fullName>
        <shortName evidence="4">MCS</shortName>
        <shortName evidence="4">MOS</shortName>
        <shortName evidence="4">MoCo sulfurase</shortName>
        <ecNumber evidence="4">2.8.1.9</ecNumber>
    </recommendedName>
    <alternativeName>
        <fullName evidence="4">Molybdenum cofactor sulfurtransferase</fullName>
    </alternativeName>
    <alternativeName>
        <fullName evidence="4">Protein maroon-like</fullName>
        <shortName evidence="4">Ma-l</shortName>
    </alternativeName>
</protein>
<dbReference type="PROSITE" id="PS51340">
    <property type="entry name" value="MOSC"/>
    <property type="match status" value="1"/>
</dbReference>
<dbReference type="SUPFAM" id="SSF141673">
    <property type="entry name" value="MOSC N-terminal domain-like"/>
    <property type="match status" value="1"/>
</dbReference>
<reference evidence="6" key="1">
    <citation type="journal article" date="2016" name="Sci. Rep.">
        <title>Molecular characterization of firefly nuptial gifts: a multi-omics approach sheds light on postcopulatory sexual selection.</title>
        <authorList>
            <person name="Al-Wathiqui N."/>
            <person name="Fallon T.R."/>
            <person name="South A."/>
            <person name="Weng J.K."/>
            <person name="Lewis S.M."/>
        </authorList>
    </citation>
    <scope>NUCLEOTIDE SEQUENCE</scope>
</reference>
<evidence type="ECO:0000256" key="3">
    <source>
        <dbReference type="ARBA" id="ARBA00023150"/>
    </source>
</evidence>
<dbReference type="PANTHER" id="PTHR14237:SF80">
    <property type="entry name" value="MOLYBDENUM COFACTOR SULFURASE"/>
    <property type="match status" value="1"/>
</dbReference>
<keyword evidence="8" id="KW-1185">Reference proteome</keyword>
<evidence type="ECO:0000313" key="7">
    <source>
        <dbReference type="EMBL" id="KAB0799776.1"/>
    </source>
</evidence>
<evidence type="ECO:0000256" key="1">
    <source>
        <dbReference type="ARBA" id="ARBA00022679"/>
    </source>
</evidence>
<keyword evidence="1 4" id="KW-0808">Transferase</keyword>
<dbReference type="Gene3D" id="3.40.640.10">
    <property type="entry name" value="Type I PLP-dependent aspartate aminotransferase-like (Major domain)"/>
    <property type="match status" value="1"/>
</dbReference>
<feature type="modified residue" description="N6-(pyridoxal phosphate)lysine" evidence="4">
    <location>
        <position position="236"/>
    </location>
</feature>
<evidence type="ECO:0000313" key="8">
    <source>
        <dbReference type="Proteomes" id="UP000327044"/>
    </source>
</evidence>
<dbReference type="InterPro" id="IPR000192">
    <property type="entry name" value="Aminotrans_V_dom"/>
</dbReference>
<dbReference type="EC" id="2.8.1.9" evidence="4"/>
<dbReference type="Pfam" id="PF03473">
    <property type="entry name" value="MOSC"/>
    <property type="match status" value="1"/>
</dbReference>
<comment type="catalytic activity">
    <reaction evidence="4">
        <text>Mo-molybdopterin + L-cysteine + AH2 = thio-Mo-molybdopterin + L-alanine + A + H2O</text>
        <dbReference type="Rhea" id="RHEA:42636"/>
        <dbReference type="ChEBI" id="CHEBI:13193"/>
        <dbReference type="ChEBI" id="CHEBI:15377"/>
        <dbReference type="ChEBI" id="CHEBI:17499"/>
        <dbReference type="ChEBI" id="CHEBI:35235"/>
        <dbReference type="ChEBI" id="CHEBI:57972"/>
        <dbReference type="ChEBI" id="CHEBI:71302"/>
        <dbReference type="ChEBI" id="CHEBI:82685"/>
        <dbReference type="EC" id="2.8.1.9"/>
    </reaction>
</comment>
<dbReference type="GO" id="GO:0008265">
    <property type="term" value="F:molybdenum cofactor sulfurtransferase activity"/>
    <property type="evidence" value="ECO:0007669"/>
    <property type="project" value="UniProtKB-UniRule"/>
</dbReference>
<dbReference type="SUPFAM" id="SSF53383">
    <property type="entry name" value="PLP-dependent transferases"/>
    <property type="match status" value="1"/>
</dbReference>
<feature type="active site" evidence="4">
    <location>
        <position position="396"/>
    </location>
</feature>
<evidence type="ECO:0000259" key="5">
    <source>
        <dbReference type="PROSITE" id="PS51340"/>
    </source>
</evidence>
<organism evidence="6">
    <name type="scientific">Photinus pyralis</name>
    <name type="common">Common eastern firefly</name>
    <name type="synonym">Lampyris pyralis</name>
    <dbReference type="NCBI Taxonomy" id="7054"/>
    <lineage>
        <taxon>Eukaryota</taxon>
        <taxon>Metazoa</taxon>
        <taxon>Ecdysozoa</taxon>
        <taxon>Arthropoda</taxon>
        <taxon>Hexapoda</taxon>
        <taxon>Insecta</taxon>
        <taxon>Pterygota</taxon>
        <taxon>Neoptera</taxon>
        <taxon>Endopterygota</taxon>
        <taxon>Coleoptera</taxon>
        <taxon>Polyphaga</taxon>
        <taxon>Elateriformia</taxon>
        <taxon>Elateroidea</taxon>
        <taxon>Lampyridae</taxon>
        <taxon>Lampyrinae</taxon>
        <taxon>Photinus</taxon>
    </lineage>
</organism>
<proteinExistence type="inferred from homology"/>
<dbReference type="GO" id="GO:0016829">
    <property type="term" value="F:lyase activity"/>
    <property type="evidence" value="ECO:0007669"/>
    <property type="project" value="UniProtKB-UniRule"/>
</dbReference>
<feature type="domain" description="MOSC" evidence="5">
    <location>
        <begin position="604"/>
        <end position="761"/>
    </location>
</feature>
<dbReference type="InterPro" id="IPR028886">
    <property type="entry name" value="MoCo_sulfurase"/>
</dbReference>
<dbReference type="FunCoup" id="A0A1Y1MFR2">
    <property type="interactions" value="156"/>
</dbReference>
<comment type="function">
    <text evidence="4">Sulfurates the molybdenum cofactor. Sulfation of molybdenum is essential for xanthine dehydrogenase (XDH) and aldehyde oxidase (ADO) enzymes in which molybdenum cofactor is liganded by 1 oxygen and 1 sulfur atom in active form.</text>
</comment>
<comment type="cofactor">
    <cofactor evidence="4">
        <name>pyridoxal 5'-phosphate</name>
        <dbReference type="ChEBI" id="CHEBI:597326"/>
    </cofactor>
</comment>
<dbReference type="HAMAP" id="MF_03050">
    <property type="entry name" value="MOCOS"/>
    <property type="match status" value="1"/>
</dbReference>
<name>A0A1Y1MFR2_PHOPY</name>
<keyword evidence="3 4" id="KW-0501">Molybdenum cofactor biosynthesis</keyword>
<dbReference type="AlphaFoldDB" id="A0A1Y1MFR2"/>
<evidence type="ECO:0000256" key="4">
    <source>
        <dbReference type="HAMAP-Rule" id="MF_03050"/>
    </source>
</evidence>
<evidence type="ECO:0000313" key="6">
    <source>
        <dbReference type="EMBL" id="JAV83838.1"/>
    </source>
</evidence>
<dbReference type="Pfam" id="PF00266">
    <property type="entry name" value="Aminotran_5"/>
    <property type="match status" value="1"/>
</dbReference>
<evidence type="ECO:0000256" key="2">
    <source>
        <dbReference type="ARBA" id="ARBA00022898"/>
    </source>
</evidence>
<dbReference type="OrthoDB" id="420046at2759"/>
<dbReference type="GO" id="GO:0030170">
    <property type="term" value="F:pyridoxal phosphate binding"/>
    <property type="evidence" value="ECO:0007669"/>
    <property type="project" value="UniProtKB-UniRule"/>
</dbReference>
<keyword evidence="2 4" id="KW-0663">Pyridoxal phosphate</keyword>
<gene>
    <name evidence="4" type="primary">mal</name>
    <name evidence="7" type="ORF">PPYR_07656</name>
</gene>
<dbReference type="GO" id="GO:0030151">
    <property type="term" value="F:molybdenum ion binding"/>
    <property type="evidence" value="ECO:0007669"/>
    <property type="project" value="UniProtKB-UniRule"/>
</dbReference>
<dbReference type="InParanoid" id="A0A1Y1MFR2"/>
<dbReference type="InterPro" id="IPR015421">
    <property type="entry name" value="PyrdxlP-dep_Trfase_major"/>
</dbReference>
<reference evidence="7 8" key="2">
    <citation type="journal article" date="2018" name="Elife">
        <title>Firefly genomes illuminate parallel origins of bioluminescence in beetles.</title>
        <authorList>
            <person name="Fallon T.R."/>
            <person name="Lower S.E."/>
            <person name="Chang C.H."/>
            <person name="Bessho-Uehara M."/>
            <person name="Martin G.J."/>
            <person name="Bewick A.J."/>
            <person name="Behringer M."/>
            <person name="Debat H.J."/>
            <person name="Wong I."/>
            <person name="Day J.C."/>
            <person name="Suvorov A."/>
            <person name="Silva C.J."/>
            <person name="Stanger-Hall K.F."/>
            <person name="Hall D.W."/>
            <person name="Schmitz R.J."/>
            <person name="Nelson D.R."/>
            <person name="Lewis S.M."/>
            <person name="Shigenobu S."/>
            <person name="Bybee S.M."/>
            <person name="Larracuente A.M."/>
            <person name="Oba Y."/>
            <person name="Weng J.K."/>
        </authorList>
    </citation>
    <scope>NUCLEOTIDE SEQUENCE [LARGE SCALE GENOMIC DNA]</scope>
    <source>
        <strain evidence="7">1611_PpyrPB1</strain>
        <tissue evidence="7">Whole body</tissue>
    </source>
</reference>
<comment type="similarity">
    <text evidence="4">Belongs to the class-V pyridoxal-phosphate-dependent aminotransferase family. MOCOS subfamily.</text>
</comment>
<sequence>MAKLEAKKVPYIPVYTSEQEALINGEFLRFKDEVYLEHAGATLYSEKQLANVFSDLTLNTYGNPHARNTSSKLCEDQIDQMRFRILEHFNTNSDEYSLIFTSGATASLKLVAEHFTFDDDGIFAYLSDNHTSVLGMREFAPNSTALTPNEAMEAFSINNKYNEEGNASSLFVYPGQCNFSGKKYPLSWIREVQRGALAWMKPTKWYCMLDAAALVSTNVLDLSKYKPDFVCVSFYKIFGYPSGLGALLVKNSSAHVLKKKYFGGGTVLMALSLEQKHVLRNQLHERFEDGTVPFLSIMALKHGFDTLQRLSVTMRVISHHTFALARYVYDSLKQMRHNNGEPVAVLYHDSDFHSIDSQGGIVNFNLLRDTGQYVGYAEVLHIANLFKIHLRTGCFCNPGACQRHLKLTTEDVKYHFQSGHVCGDQNDLVDGYPTGSVRISFGYMSSKRDANAFLEMITECFVTAPSNPQVSTQRLSRVSDSCRKWHGVLDRIYLYPVKSCGAFQVKDSWQIVNTGLKYDREWMIVNAVGVCITQKQDARLCMINPIINLEMDTLELHYDGFEKITLPLNVTRHNRVSSLKCQSKVCGDRVLGWDCGKKVANWLSEVLGYEGLRLLKQCSDNNEIGRSADDGQTSLSLANQGQFLLINRASVDWLADCIRTDYLNTDNLLMRFRPNLVVLLPEPLVERNCKKIKVGKLNLNFGGHCTRCQMVCIDQASGEKSPEPLKTLSKMFGGKIMFGIYLSSLESSRVTMTINDRVEILANEEYN</sequence>
<accession>A0A1Y1MFR2</accession>
<dbReference type="InterPro" id="IPR005303">
    <property type="entry name" value="MOCOS_middle"/>
</dbReference>
<dbReference type="EMBL" id="GEZM01034279">
    <property type="protein sequence ID" value="JAV83838.1"/>
    <property type="molecule type" value="Transcribed_RNA"/>
</dbReference>
<dbReference type="PANTHER" id="PTHR14237">
    <property type="entry name" value="MOLYBDOPTERIN COFACTOR SULFURASE MOSC"/>
    <property type="match status" value="1"/>
</dbReference>
<dbReference type="Proteomes" id="UP000327044">
    <property type="component" value="Unassembled WGS sequence"/>
</dbReference>
<dbReference type="EMBL" id="GEZM01034276">
    <property type="protein sequence ID" value="JAV83841.1"/>
    <property type="molecule type" value="Transcribed_RNA"/>
</dbReference>
<dbReference type="InterPro" id="IPR015424">
    <property type="entry name" value="PyrdxlP-dep_Trfase"/>
</dbReference>
<dbReference type="EMBL" id="VVIM01000005">
    <property type="protein sequence ID" value="KAB0799776.1"/>
    <property type="molecule type" value="Genomic_DNA"/>
</dbReference>
<reference evidence="7" key="3">
    <citation type="submission" date="2019-08" db="EMBL/GenBank/DDBJ databases">
        <authorList>
            <consortium name="Photinus pyralis genome working group"/>
            <person name="Fallon T.R."/>
            <person name="Sander Lower S.E."/>
            <person name="Weng J.-K."/>
        </authorList>
    </citation>
    <scope>NUCLEOTIDE SEQUENCE</scope>
    <source>
        <strain evidence="7">1611_PpyrPB1</strain>
        <tissue evidence="7">Whole body</tissue>
    </source>
</reference>
<dbReference type="Pfam" id="PF03476">
    <property type="entry name" value="MOSC_N"/>
    <property type="match status" value="1"/>
</dbReference>
<dbReference type="GO" id="GO:0006777">
    <property type="term" value="P:Mo-molybdopterin cofactor biosynthetic process"/>
    <property type="evidence" value="ECO:0007669"/>
    <property type="project" value="UniProtKB-UniRule"/>
</dbReference>
<dbReference type="InterPro" id="IPR005302">
    <property type="entry name" value="MoCF_Sase_C"/>
</dbReference>